<organism evidence="9 10">
    <name type="scientific">Paenibacillus gyeongsangnamensis</name>
    <dbReference type="NCBI Taxonomy" id="3388067"/>
    <lineage>
        <taxon>Bacteria</taxon>
        <taxon>Bacillati</taxon>
        <taxon>Bacillota</taxon>
        <taxon>Bacilli</taxon>
        <taxon>Bacillales</taxon>
        <taxon>Paenibacillaceae</taxon>
        <taxon>Paenibacillus</taxon>
    </lineage>
</organism>
<dbReference type="CDD" id="cd06261">
    <property type="entry name" value="TM_PBP2"/>
    <property type="match status" value="1"/>
</dbReference>
<protein>
    <submittedName>
        <fullName evidence="9">Carbohydrate ABC transporter permease</fullName>
    </submittedName>
</protein>
<keyword evidence="4 7" id="KW-0812">Transmembrane</keyword>
<feature type="transmembrane region" description="Helical" evidence="7">
    <location>
        <begin position="290"/>
        <end position="309"/>
    </location>
</feature>
<dbReference type="PANTHER" id="PTHR43744:SF6">
    <property type="entry name" value="ABC TRANSPORTER PERMEASE PROTEIN YESQ-RELATED"/>
    <property type="match status" value="1"/>
</dbReference>
<accession>A0ABT4QFE1</accession>
<comment type="subcellular location">
    <subcellularLocation>
        <location evidence="1 7">Cell membrane</location>
        <topology evidence="1 7">Multi-pass membrane protein</topology>
    </subcellularLocation>
</comment>
<keyword evidence="10" id="KW-1185">Reference proteome</keyword>
<keyword evidence="3" id="KW-1003">Cell membrane</keyword>
<feature type="transmembrane region" description="Helical" evidence="7">
    <location>
        <begin position="220"/>
        <end position="243"/>
    </location>
</feature>
<gene>
    <name evidence="9" type="ORF">O9H85_24925</name>
</gene>
<evidence type="ECO:0000256" key="7">
    <source>
        <dbReference type="RuleBase" id="RU363032"/>
    </source>
</evidence>
<comment type="similarity">
    <text evidence="7">Belongs to the binding-protein-dependent transport system permease family.</text>
</comment>
<feature type="transmembrane region" description="Helical" evidence="7">
    <location>
        <begin position="176"/>
        <end position="199"/>
    </location>
</feature>
<dbReference type="InterPro" id="IPR035906">
    <property type="entry name" value="MetI-like_sf"/>
</dbReference>
<dbReference type="Gene3D" id="1.10.3720.10">
    <property type="entry name" value="MetI-like"/>
    <property type="match status" value="1"/>
</dbReference>
<dbReference type="Proteomes" id="UP001527882">
    <property type="component" value="Unassembled WGS sequence"/>
</dbReference>
<sequence>MERMIDIIRNRRLSASGLNSRKLLLSTRNVLLGKEADKGLIFRLFMYLILVDTAFIYIKPIIYMATTMVKDAGNLLDPAVIWVPRSLFWGHLQEAFRLLKYPSGFTISMTVSLSVAVLQVVSCAIAGYAFARLDFPLKKFWFVCLIFTFVMPPQVTILPSILLFKQLGWINTYLPMIIPGIFGHGLKGALFVIIFRQFFSTLPKELEEAAKIDGASVFRVFFRVMLPISTSAIIVVFLFSFVWNWNDFYYPSMYMFGAKEVPLSISLSRLAAAMSAEAEQSGPSIFAEPIKMAASFLIIMPVLVVYTFAQRWFVEGVERTGLVE</sequence>
<evidence type="ECO:0000256" key="2">
    <source>
        <dbReference type="ARBA" id="ARBA00022448"/>
    </source>
</evidence>
<dbReference type="EMBL" id="JAQAGZ010000018">
    <property type="protein sequence ID" value="MCZ8515592.1"/>
    <property type="molecule type" value="Genomic_DNA"/>
</dbReference>
<dbReference type="PROSITE" id="PS50928">
    <property type="entry name" value="ABC_TM1"/>
    <property type="match status" value="1"/>
</dbReference>
<feature type="transmembrane region" description="Helical" evidence="7">
    <location>
        <begin position="105"/>
        <end position="128"/>
    </location>
</feature>
<feature type="transmembrane region" description="Helical" evidence="7">
    <location>
        <begin position="40"/>
        <end position="58"/>
    </location>
</feature>
<keyword evidence="5 7" id="KW-1133">Transmembrane helix</keyword>
<evidence type="ECO:0000256" key="4">
    <source>
        <dbReference type="ARBA" id="ARBA00022692"/>
    </source>
</evidence>
<name>A0ABT4QFE1_9BACL</name>
<evidence type="ECO:0000256" key="3">
    <source>
        <dbReference type="ARBA" id="ARBA00022475"/>
    </source>
</evidence>
<feature type="transmembrane region" description="Helical" evidence="7">
    <location>
        <begin position="140"/>
        <end position="164"/>
    </location>
</feature>
<dbReference type="InterPro" id="IPR000515">
    <property type="entry name" value="MetI-like"/>
</dbReference>
<comment type="caution">
    <text evidence="9">The sequence shown here is derived from an EMBL/GenBank/DDBJ whole genome shotgun (WGS) entry which is preliminary data.</text>
</comment>
<feature type="domain" description="ABC transmembrane type-1" evidence="8">
    <location>
        <begin position="105"/>
        <end position="309"/>
    </location>
</feature>
<proteinExistence type="inferred from homology"/>
<dbReference type="PANTHER" id="PTHR43744">
    <property type="entry name" value="ABC TRANSPORTER PERMEASE PROTEIN MG189-RELATED-RELATED"/>
    <property type="match status" value="1"/>
</dbReference>
<keyword evidence="6 7" id="KW-0472">Membrane</keyword>
<reference evidence="9 10" key="1">
    <citation type="submission" date="2022-12" db="EMBL/GenBank/DDBJ databases">
        <title>Draft genome sequence of Paenibacillus sp. dW9.</title>
        <authorList>
            <person name="Choi E.-W."/>
            <person name="Kim D.-U."/>
        </authorList>
    </citation>
    <scope>NUCLEOTIDE SEQUENCE [LARGE SCALE GENOMIC DNA]</scope>
    <source>
        <strain evidence="10">dW9</strain>
    </source>
</reference>
<evidence type="ECO:0000256" key="5">
    <source>
        <dbReference type="ARBA" id="ARBA00022989"/>
    </source>
</evidence>
<evidence type="ECO:0000256" key="6">
    <source>
        <dbReference type="ARBA" id="ARBA00023136"/>
    </source>
</evidence>
<dbReference type="Pfam" id="PF00528">
    <property type="entry name" value="BPD_transp_1"/>
    <property type="match status" value="1"/>
</dbReference>
<evidence type="ECO:0000313" key="9">
    <source>
        <dbReference type="EMBL" id="MCZ8515592.1"/>
    </source>
</evidence>
<evidence type="ECO:0000259" key="8">
    <source>
        <dbReference type="PROSITE" id="PS50928"/>
    </source>
</evidence>
<dbReference type="SUPFAM" id="SSF161098">
    <property type="entry name" value="MetI-like"/>
    <property type="match status" value="1"/>
</dbReference>
<evidence type="ECO:0000256" key="1">
    <source>
        <dbReference type="ARBA" id="ARBA00004651"/>
    </source>
</evidence>
<keyword evidence="2 7" id="KW-0813">Transport</keyword>
<evidence type="ECO:0000313" key="10">
    <source>
        <dbReference type="Proteomes" id="UP001527882"/>
    </source>
</evidence>